<sequence length="246" mass="29174">MEKNQKYVIFGAALVILSGIIYYIHYLIFNDPHHIFIYMVGDIAFVPIEVLLISMIIHHFLSDMDKKHRLQKLNMVIGVFFSEVGIKLLEYISDADPDLDRHRDQFMIDSEWSDRDFDNLVRSMSRINYDVDTEKIDFENLSTFLVGKRDFLVRLLENPSMLEHEEFTELLRAVFHLTEELDCRGDFSCLPETDTHHLTGDIKRVYALLAREWFTYMKYNKKNYPYLFSLAMRTNPFDTESTPIVY</sequence>
<protein>
    <submittedName>
        <fullName evidence="2">Uncharacterized protein</fullName>
    </submittedName>
</protein>
<dbReference type="EMBL" id="PGGK01000005">
    <property type="protein sequence ID" value="TGC09539.1"/>
    <property type="molecule type" value="Genomic_DNA"/>
</dbReference>
<proteinExistence type="predicted"/>
<comment type="caution">
    <text evidence="2">The sequence shown here is derived from an EMBL/GenBank/DDBJ whole genome shotgun (WGS) entry which is preliminary data.</text>
</comment>
<evidence type="ECO:0000256" key="1">
    <source>
        <dbReference type="SAM" id="Phobius"/>
    </source>
</evidence>
<dbReference type="Proteomes" id="UP000297295">
    <property type="component" value="Unassembled WGS sequence"/>
</dbReference>
<name>A0A4E0R031_9EURY</name>
<keyword evidence="1" id="KW-1133">Transmembrane helix</keyword>
<organism evidence="2 3">
    <name type="scientific">Methanolobus halotolerans</name>
    <dbReference type="NCBI Taxonomy" id="2052935"/>
    <lineage>
        <taxon>Archaea</taxon>
        <taxon>Methanobacteriati</taxon>
        <taxon>Methanobacteriota</taxon>
        <taxon>Stenosarchaea group</taxon>
        <taxon>Methanomicrobia</taxon>
        <taxon>Methanosarcinales</taxon>
        <taxon>Methanosarcinaceae</taxon>
        <taxon>Methanolobus</taxon>
    </lineage>
</organism>
<evidence type="ECO:0000313" key="2">
    <source>
        <dbReference type="EMBL" id="TGC09539.1"/>
    </source>
</evidence>
<keyword evidence="3" id="KW-1185">Reference proteome</keyword>
<dbReference type="AlphaFoldDB" id="A0A4E0R031"/>
<keyword evidence="1" id="KW-0812">Transmembrane</keyword>
<keyword evidence="1" id="KW-0472">Membrane</keyword>
<feature type="transmembrane region" description="Helical" evidence="1">
    <location>
        <begin position="7"/>
        <end position="29"/>
    </location>
</feature>
<accession>A0A4E0R031</accession>
<reference evidence="2 3" key="1">
    <citation type="submission" date="2017-11" db="EMBL/GenBank/DDBJ databases">
        <title>Isolation and Characterization of Methanogenic Archaea from Saline Meromictic Lake at Siberia.</title>
        <authorList>
            <person name="Shen Y."/>
            <person name="Huang H.-H."/>
            <person name="Lai M.-C."/>
            <person name="Chen S.-C."/>
        </authorList>
    </citation>
    <scope>NUCLEOTIDE SEQUENCE [LARGE SCALE GENOMIC DNA]</scope>
    <source>
        <strain evidence="2 3">SY-01</strain>
    </source>
</reference>
<feature type="transmembrane region" description="Helical" evidence="1">
    <location>
        <begin position="35"/>
        <end position="61"/>
    </location>
</feature>
<evidence type="ECO:0000313" key="3">
    <source>
        <dbReference type="Proteomes" id="UP000297295"/>
    </source>
</evidence>
<gene>
    <name evidence="2" type="ORF">CUN85_06855</name>
</gene>
<dbReference type="OrthoDB" id="56871at2157"/>